<protein>
    <submittedName>
        <fullName evidence="1">Uncharacterized protein</fullName>
    </submittedName>
</protein>
<dbReference type="AlphaFoldDB" id="A0A1R4H448"/>
<dbReference type="Proteomes" id="UP000195667">
    <property type="component" value="Unassembled WGS sequence"/>
</dbReference>
<dbReference type="EMBL" id="FUKI01000065">
    <property type="protein sequence ID" value="SJM90801.1"/>
    <property type="molecule type" value="Genomic_DNA"/>
</dbReference>
<evidence type="ECO:0000313" key="1">
    <source>
        <dbReference type="EMBL" id="SJM90801.1"/>
    </source>
</evidence>
<organism evidence="1 2">
    <name type="scientific">Crenothrix polyspora</name>
    <dbReference type="NCBI Taxonomy" id="360316"/>
    <lineage>
        <taxon>Bacteria</taxon>
        <taxon>Pseudomonadati</taxon>
        <taxon>Pseudomonadota</taxon>
        <taxon>Gammaproteobacteria</taxon>
        <taxon>Methylococcales</taxon>
        <taxon>Crenotrichaceae</taxon>
        <taxon>Crenothrix</taxon>
    </lineage>
</organism>
<dbReference type="RefSeq" id="WP_245807890.1">
    <property type="nucleotide sequence ID" value="NZ_FUKI01000065.1"/>
</dbReference>
<proteinExistence type="predicted"/>
<evidence type="ECO:0000313" key="2">
    <source>
        <dbReference type="Proteomes" id="UP000195667"/>
    </source>
</evidence>
<accession>A0A1R4H448</accession>
<gene>
    <name evidence="1" type="ORF">CRENPOLYSF1_1570006</name>
</gene>
<keyword evidence="2" id="KW-1185">Reference proteome</keyword>
<name>A0A1R4H448_9GAMM</name>
<reference evidence="2" key="1">
    <citation type="submission" date="2017-02" db="EMBL/GenBank/DDBJ databases">
        <authorList>
            <person name="Daims H."/>
        </authorList>
    </citation>
    <scope>NUCLEOTIDE SEQUENCE [LARGE SCALE GENOMIC DNA]</scope>
</reference>
<sequence>MDVNSLKCTTISNLFISHIIKSTSKIIVGLTLRALLVACSEYQPINRPNATLVKPRSQIKPNYIPHPLGERTVEDIMQIYGTHVTRKLNNYFTKAKVSFPPKAPWSP</sequence>